<dbReference type="CDD" id="cd00761">
    <property type="entry name" value="Glyco_tranf_GTA_type"/>
    <property type="match status" value="1"/>
</dbReference>
<keyword evidence="3" id="KW-1185">Reference proteome</keyword>
<evidence type="ECO:0000313" key="2">
    <source>
        <dbReference type="EMBL" id="RMI07117.1"/>
    </source>
</evidence>
<comment type="caution">
    <text evidence="2">The sequence shown here is derived from an EMBL/GenBank/DDBJ whole genome shotgun (WGS) entry which is preliminary data.</text>
</comment>
<evidence type="ECO:0000259" key="1">
    <source>
        <dbReference type="Pfam" id="PF00535"/>
    </source>
</evidence>
<feature type="domain" description="Glycosyltransferase 2-like" evidence="1">
    <location>
        <begin position="9"/>
        <end position="126"/>
    </location>
</feature>
<dbReference type="Proteomes" id="UP000269289">
    <property type="component" value="Unassembled WGS sequence"/>
</dbReference>
<gene>
    <name evidence="2" type="ORF">EBM89_13810</name>
</gene>
<dbReference type="GO" id="GO:0016740">
    <property type="term" value="F:transferase activity"/>
    <property type="evidence" value="ECO:0007669"/>
    <property type="project" value="UniProtKB-KW"/>
</dbReference>
<dbReference type="InterPro" id="IPR029044">
    <property type="entry name" value="Nucleotide-diphossugar_trans"/>
</dbReference>
<dbReference type="OrthoDB" id="3180470at2"/>
<dbReference type="Pfam" id="PF00535">
    <property type="entry name" value="Glycos_transf_2"/>
    <property type="match status" value="1"/>
</dbReference>
<reference evidence="2 3" key="1">
    <citation type="submission" date="2018-10" db="EMBL/GenBank/DDBJ databases">
        <title>Isolation, diversity and antifungal activity of actinobacteria from wheat.</title>
        <authorList>
            <person name="Han C."/>
        </authorList>
    </citation>
    <scope>NUCLEOTIDE SEQUENCE [LARGE SCALE GENOMIC DNA]</scope>
    <source>
        <strain evidence="2 3">NEAU-YY56</strain>
    </source>
</reference>
<keyword evidence="2" id="KW-0808">Transferase</keyword>
<dbReference type="InterPro" id="IPR001173">
    <property type="entry name" value="Glyco_trans_2-like"/>
</dbReference>
<proteinExistence type="predicted"/>
<organism evidence="2 3">
    <name type="scientific">Cellulomonas triticagri</name>
    <dbReference type="NCBI Taxonomy" id="2483352"/>
    <lineage>
        <taxon>Bacteria</taxon>
        <taxon>Bacillati</taxon>
        <taxon>Actinomycetota</taxon>
        <taxon>Actinomycetes</taxon>
        <taxon>Micrococcales</taxon>
        <taxon>Cellulomonadaceae</taxon>
        <taxon>Cellulomonas</taxon>
    </lineage>
</organism>
<dbReference type="RefSeq" id="WP_122149997.1">
    <property type="nucleotide sequence ID" value="NZ_RFFI01000078.1"/>
</dbReference>
<protein>
    <submittedName>
        <fullName evidence="2">Glycosyltransferase</fullName>
    </submittedName>
</protein>
<dbReference type="PANTHER" id="PTHR43685">
    <property type="entry name" value="GLYCOSYLTRANSFERASE"/>
    <property type="match status" value="1"/>
</dbReference>
<dbReference type="Gene3D" id="3.90.550.10">
    <property type="entry name" value="Spore Coat Polysaccharide Biosynthesis Protein SpsA, Chain A"/>
    <property type="match status" value="1"/>
</dbReference>
<dbReference type="AlphaFoldDB" id="A0A3M2IYX1"/>
<accession>A0A3M2IYX1</accession>
<name>A0A3M2IYX1_9CELL</name>
<dbReference type="PANTHER" id="PTHR43685:SF3">
    <property type="entry name" value="SLR2126 PROTEIN"/>
    <property type="match status" value="1"/>
</dbReference>
<evidence type="ECO:0000313" key="3">
    <source>
        <dbReference type="Proteomes" id="UP000269289"/>
    </source>
</evidence>
<dbReference type="InterPro" id="IPR050834">
    <property type="entry name" value="Glycosyltransf_2"/>
</dbReference>
<sequence>MTTDQVEVSVVLCTRDGAARLPETLAHLRTALDATARTAELVVVDNGSRDGTPALLAEAARTDPRVRVVEEACPGTSRARNRGVGAAAGDVLLFTDDDVHVPADWVDRMAGPLAEGSADLVGGAVALAPHLHRDWLSPELASEYFAVVPEPPVVGREFAAASIGATRAVLDQVPFDEALGTARYPGAEDLVFRLDALNAGFRQTAVAGATVEHHPDARRLEPARLAALATGRGRAEAYLAHHLHGRSPHAATSLAKLAVTSGMLLVRRAPAPRAAGAVDAEALRLRRRVAFHREMLTLTRTRPPR</sequence>
<dbReference type="SUPFAM" id="SSF53448">
    <property type="entry name" value="Nucleotide-diphospho-sugar transferases"/>
    <property type="match status" value="1"/>
</dbReference>
<dbReference type="EMBL" id="RFFI01000078">
    <property type="protein sequence ID" value="RMI07117.1"/>
    <property type="molecule type" value="Genomic_DNA"/>
</dbReference>